<gene>
    <name evidence="2" type="ORF">COX09_04465</name>
</gene>
<evidence type="ECO:0008006" key="4">
    <source>
        <dbReference type="Google" id="ProtNLM"/>
    </source>
</evidence>
<evidence type="ECO:0000313" key="3">
    <source>
        <dbReference type="Proteomes" id="UP000231081"/>
    </source>
</evidence>
<reference evidence="2 3" key="1">
    <citation type="submission" date="2017-09" db="EMBL/GenBank/DDBJ databases">
        <title>Depth-based differentiation of microbial function through sediment-hosted aquifers and enrichment of novel symbionts in the deep terrestrial subsurface.</title>
        <authorList>
            <person name="Probst A.J."/>
            <person name="Ladd B."/>
            <person name="Jarett J.K."/>
            <person name="Geller-Mcgrath D.E."/>
            <person name="Sieber C.M."/>
            <person name="Emerson J.B."/>
            <person name="Anantharaman K."/>
            <person name="Thomas B.C."/>
            <person name="Malmstrom R."/>
            <person name="Stieglmeier M."/>
            <person name="Klingl A."/>
            <person name="Woyke T."/>
            <person name="Ryan C.M."/>
            <person name="Banfield J.F."/>
        </authorList>
    </citation>
    <scope>NUCLEOTIDE SEQUENCE [LARGE SCALE GENOMIC DNA]</scope>
    <source>
        <strain evidence="2">CG23_combo_of_CG06-09_8_20_14_all_47_9</strain>
    </source>
</reference>
<organism evidence="2 3">
    <name type="scientific">Candidatus Beckwithbacteria bacterium CG23_combo_of_CG06-09_8_20_14_all_47_9</name>
    <dbReference type="NCBI Taxonomy" id="1974498"/>
    <lineage>
        <taxon>Bacteria</taxon>
        <taxon>Candidatus Beckwithiibacteriota</taxon>
    </lineage>
</organism>
<protein>
    <recommendedName>
        <fullName evidence="4">YrhK domain-containing protein</fullName>
    </recommendedName>
</protein>
<dbReference type="Proteomes" id="UP000231081">
    <property type="component" value="Unassembled WGS sequence"/>
</dbReference>
<accession>A0A2H0B2M7</accession>
<keyword evidence="1" id="KW-0472">Membrane</keyword>
<evidence type="ECO:0000313" key="2">
    <source>
        <dbReference type="EMBL" id="PIP51917.1"/>
    </source>
</evidence>
<evidence type="ECO:0000256" key="1">
    <source>
        <dbReference type="SAM" id="Phobius"/>
    </source>
</evidence>
<feature type="transmembrane region" description="Helical" evidence="1">
    <location>
        <begin position="45"/>
        <end position="64"/>
    </location>
</feature>
<dbReference type="AlphaFoldDB" id="A0A2H0B2M7"/>
<feature type="transmembrane region" description="Helical" evidence="1">
    <location>
        <begin position="12"/>
        <end position="39"/>
    </location>
</feature>
<keyword evidence="1" id="KW-0812">Transmembrane</keyword>
<name>A0A2H0B2M7_9BACT</name>
<dbReference type="EMBL" id="PCSQ01000115">
    <property type="protein sequence ID" value="PIP51917.1"/>
    <property type="molecule type" value="Genomic_DNA"/>
</dbReference>
<proteinExistence type="predicted"/>
<keyword evidence="1" id="KW-1133">Transmembrane helix</keyword>
<comment type="caution">
    <text evidence="2">The sequence shown here is derived from an EMBL/GenBank/DDBJ whole genome shotgun (WGS) entry which is preliminary data.</text>
</comment>
<sequence>MVRRKRLSKSILIQAAEIFGNVSVAWFSAGVIIPILGAISDPVEFTLRLLQSLGMAGFFFWSSLELAKRGRK</sequence>